<sequence length="276" mass="30598">MTPSLPEHAAAREIPARFYDPQRSPRSSTPTMDQLLSRFVRPRLPRSADGEPGSSPDNPIDLDDRTDEQHDTELLSEDRETSPLGGDTERECDSETGDGRNSEATPIRDLEGESQTQPQSGSCPTGPAQPVPEPEPKAVSASERLDCAGSDKENAEPSPPRSISGALPDNISEDGPSKETHATVGDCSAHHLESDTSSPHILLHREAREGHFEFLLWEPIWQPEDDIAKIHPDQLKRYKERLDVGPARRASQARKRARSPFPESRRSSRQKKPRQC</sequence>
<accession>A0A1J9Q5N2</accession>
<protein>
    <submittedName>
        <fullName evidence="2">Uncharacterized protein</fullName>
    </submittedName>
</protein>
<feature type="compositionally biased region" description="Basic and acidic residues" evidence="1">
    <location>
        <begin position="67"/>
        <end position="111"/>
    </location>
</feature>
<dbReference type="EMBL" id="LGTZ01000696">
    <property type="protein sequence ID" value="OJD23833.1"/>
    <property type="molecule type" value="Genomic_DNA"/>
</dbReference>
<evidence type="ECO:0000313" key="2">
    <source>
        <dbReference type="EMBL" id="OJD23833.1"/>
    </source>
</evidence>
<evidence type="ECO:0000313" key="3">
    <source>
        <dbReference type="Proteomes" id="UP000242791"/>
    </source>
</evidence>
<feature type="region of interest" description="Disordered" evidence="1">
    <location>
        <begin position="1"/>
        <end position="195"/>
    </location>
</feature>
<comment type="caution">
    <text evidence="2">The sequence shown here is derived from an EMBL/GenBank/DDBJ whole genome shotgun (WGS) entry which is preliminary data.</text>
</comment>
<feature type="compositionally biased region" description="Polar residues" evidence="1">
    <location>
        <begin position="113"/>
        <end position="123"/>
    </location>
</feature>
<evidence type="ECO:0000256" key="1">
    <source>
        <dbReference type="SAM" id="MobiDB-lite"/>
    </source>
</evidence>
<feature type="region of interest" description="Disordered" evidence="1">
    <location>
        <begin position="241"/>
        <end position="276"/>
    </location>
</feature>
<feature type="compositionally biased region" description="Basic and acidic residues" evidence="1">
    <location>
        <begin position="143"/>
        <end position="155"/>
    </location>
</feature>
<dbReference type="VEuPathDB" id="FungiDB:ACJ73_04809"/>
<gene>
    <name evidence="2" type="ORF">ACJ73_04809</name>
</gene>
<organism evidence="2 3">
    <name type="scientific">Blastomyces percursus</name>
    <dbReference type="NCBI Taxonomy" id="1658174"/>
    <lineage>
        <taxon>Eukaryota</taxon>
        <taxon>Fungi</taxon>
        <taxon>Dikarya</taxon>
        <taxon>Ascomycota</taxon>
        <taxon>Pezizomycotina</taxon>
        <taxon>Eurotiomycetes</taxon>
        <taxon>Eurotiomycetidae</taxon>
        <taxon>Onygenales</taxon>
        <taxon>Ajellomycetaceae</taxon>
        <taxon>Blastomyces</taxon>
    </lineage>
</organism>
<feature type="compositionally biased region" description="Polar residues" evidence="1">
    <location>
        <begin position="24"/>
        <end position="34"/>
    </location>
</feature>
<feature type="compositionally biased region" description="Basic residues" evidence="1">
    <location>
        <begin position="267"/>
        <end position="276"/>
    </location>
</feature>
<proteinExistence type="predicted"/>
<dbReference type="AlphaFoldDB" id="A0A1J9Q5N2"/>
<dbReference type="Proteomes" id="UP000242791">
    <property type="component" value="Unassembled WGS sequence"/>
</dbReference>
<dbReference type="OrthoDB" id="4186102at2759"/>
<keyword evidence="3" id="KW-1185">Reference proteome</keyword>
<name>A0A1J9Q5N2_9EURO</name>
<reference evidence="2 3" key="1">
    <citation type="submission" date="2015-08" db="EMBL/GenBank/DDBJ databases">
        <title>Emmonsia species relationships and genome sequence.</title>
        <authorList>
            <person name="Cuomo C.A."/>
            <person name="Schwartz I.S."/>
            <person name="Kenyon C."/>
            <person name="De Hoog G.S."/>
            <person name="Govender N.P."/>
            <person name="Botha A."/>
            <person name="Moreno L."/>
            <person name="De Vries M."/>
            <person name="Munoz J.F."/>
            <person name="Stielow J.B."/>
        </authorList>
    </citation>
    <scope>NUCLEOTIDE SEQUENCE [LARGE SCALE GENOMIC DNA]</scope>
    <source>
        <strain evidence="2 3">EI222</strain>
    </source>
</reference>